<dbReference type="Pfam" id="PF00076">
    <property type="entry name" value="RRM_1"/>
    <property type="match status" value="2"/>
</dbReference>
<feature type="domain" description="RRM" evidence="5">
    <location>
        <begin position="156"/>
        <end position="232"/>
    </location>
</feature>
<reference evidence="7" key="1">
    <citation type="submission" date="2022-07" db="EMBL/GenBank/DDBJ databases">
        <authorList>
            <person name="Macas J."/>
            <person name="Novak P."/>
            <person name="Neumann P."/>
        </authorList>
    </citation>
    <scope>NUCLEOTIDE SEQUENCE</scope>
</reference>
<dbReference type="SMART" id="SM00360">
    <property type="entry name" value="RRM"/>
    <property type="match status" value="2"/>
</dbReference>
<dbReference type="Gene3D" id="4.10.60.10">
    <property type="entry name" value="Zinc finger, CCHC-type"/>
    <property type="match status" value="2"/>
</dbReference>
<evidence type="ECO:0000256" key="2">
    <source>
        <dbReference type="PROSITE-ProRule" id="PRU00047"/>
    </source>
</evidence>
<keyword evidence="2" id="KW-0862">Zinc</keyword>
<gene>
    <name evidence="7" type="ORF">CEPIT_LOCUS16553</name>
    <name evidence="8" type="ORF">CEPIT_LOCUS38573</name>
</gene>
<dbReference type="SMART" id="SM00343">
    <property type="entry name" value="ZnF_C2HC"/>
    <property type="match status" value="6"/>
</dbReference>
<comment type="caution">
    <text evidence="7">The sequence shown here is derived from an EMBL/GenBank/DDBJ whole genome shotgun (WGS) entry which is preliminary data.</text>
</comment>
<dbReference type="InterPro" id="IPR001878">
    <property type="entry name" value="Znf_CCHC"/>
</dbReference>
<evidence type="ECO:0000256" key="3">
    <source>
        <dbReference type="PROSITE-ProRule" id="PRU00176"/>
    </source>
</evidence>
<dbReference type="InterPro" id="IPR000504">
    <property type="entry name" value="RRM_dom"/>
</dbReference>
<dbReference type="PANTHER" id="PTHR23236">
    <property type="entry name" value="EUKARYOTIC TRANSLATION INITIATION FACTOR 4B/4H"/>
    <property type="match status" value="1"/>
</dbReference>
<name>A0AAV0DMJ3_9ASTE</name>
<evidence type="ECO:0000313" key="8">
    <source>
        <dbReference type="EMBL" id="CAH9140719.1"/>
    </source>
</evidence>
<dbReference type="EMBL" id="CAMAPF010001026">
    <property type="protein sequence ID" value="CAH9140719.1"/>
    <property type="molecule type" value="Genomic_DNA"/>
</dbReference>
<dbReference type="CDD" id="cd12271">
    <property type="entry name" value="RRM1_PHIP1"/>
    <property type="match status" value="1"/>
</dbReference>
<dbReference type="SUPFAM" id="SSF54928">
    <property type="entry name" value="RNA-binding domain, RBD"/>
    <property type="match status" value="2"/>
</dbReference>
<evidence type="ECO:0000256" key="1">
    <source>
        <dbReference type="ARBA" id="ARBA00022884"/>
    </source>
</evidence>
<sequence>MVHIRDLKRKKKPKKYVNRNAPTICRQPMACDSDWWILSEGESRLSLNCAETKEVVDASTKVYVGGIPYYFNEDDIRSFFGGCGPVTQIDCMIFPDTGKFRGIAVINFKTDVAAKRALGLDGSDMGGLFLKVQAYNPFRSKNKVSNFSSTAVDGYYRIYIGNLSWEITEDDLRNLFSGCQIASIWFAEDKETGLLEGYAHVDFADNCSLEKALKLDQKIVCGRPVRISYTVPKKGRALTKSITTHANNTQVESFDNLTVVSPDYTAGPPQANNNINILTSNQAENVETGPISAKIRRRTCYQCGERGHVSSSCPKKQATEKGNQFALTKSKCTEINTQAKSVDDSNATLSHYCKASLRVVYNHVVFPPNNGVKNVEMGPYRAKRRSRICYVCRECGHESSSCPMKQTTEQGNKVGATKSIFSEINSQHAVTKSRSTEMGTQSKSFNTQAKSARVKRRRLCYVCHECGHESSSCPMKQAAEHGNQVGVTKSIFSEIISQDAVTKSRSTEMSTQSKSSDDSNFTRLNNVQVTNQRDALPSAPVQIGQLSAKIQRRTCDECGEHGHVLSSCPKKRVTEQGNQFGLTKSRSTEMNTQAKSVEMGPFRAKRRWICYVCHEHGHASSSCPMKQAAEQGIQVGVTKSIFSEINSQHAVTKSRSTEMSTQSKSFNTQAKSARAKRRRICYVCHECGHESSSCPMKQAAEQGNQVGVTKSIFSEINSQDAVTKSRSTQMSTQSKSFTDSNFSA</sequence>
<keyword evidence="2" id="KW-0863">Zinc-finger</keyword>
<dbReference type="SUPFAM" id="SSF57756">
    <property type="entry name" value="Retrovirus zinc finger-like domains"/>
    <property type="match status" value="3"/>
</dbReference>
<protein>
    <submittedName>
        <fullName evidence="7">Uncharacterized protein</fullName>
    </submittedName>
</protein>
<evidence type="ECO:0000313" key="9">
    <source>
        <dbReference type="Proteomes" id="UP001152523"/>
    </source>
</evidence>
<dbReference type="InterPro" id="IPR034361">
    <property type="entry name" value="PHIP1_RRM1"/>
</dbReference>
<feature type="domain" description="CCHC-type" evidence="6">
    <location>
        <begin position="555"/>
        <end position="570"/>
    </location>
</feature>
<evidence type="ECO:0000259" key="5">
    <source>
        <dbReference type="PROSITE" id="PS50102"/>
    </source>
</evidence>
<feature type="region of interest" description="Disordered" evidence="4">
    <location>
        <begin position="500"/>
        <end position="523"/>
    </location>
</feature>
<dbReference type="EMBL" id="CAMAPF010000123">
    <property type="protein sequence ID" value="CAH9103803.1"/>
    <property type="molecule type" value="Genomic_DNA"/>
</dbReference>
<dbReference type="AlphaFoldDB" id="A0AAV0DMJ3"/>
<dbReference type="GO" id="GO:0003723">
    <property type="term" value="F:RNA binding"/>
    <property type="evidence" value="ECO:0007669"/>
    <property type="project" value="UniProtKB-UniRule"/>
</dbReference>
<dbReference type="Gene3D" id="3.30.70.330">
    <property type="match status" value="2"/>
</dbReference>
<dbReference type="PANTHER" id="PTHR23236:SF24">
    <property type="entry name" value="PHRAGMOPLASTIN INTERACTING PROTEIN 1"/>
    <property type="match status" value="1"/>
</dbReference>
<dbReference type="PROSITE" id="PS50158">
    <property type="entry name" value="ZF_CCHC"/>
    <property type="match status" value="3"/>
</dbReference>
<keyword evidence="9" id="KW-1185">Reference proteome</keyword>
<dbReference type="Pfam" id="PF00098">
    <property type="entry name" value="zf-CCHC"/>
    <property type="match status" value="1"/>
</dbReference>
<dbReference type="InterPro" id="IPR035979">
    <property type="entry name" value="RBD_domain_sf"/>
</dbReference>
<feature type="domain" description="CCHC-type" evidence="6">
    <location>
        <begin position="610"/>
        <end position="624"/>
    </location>
</feature>
<feature type="domain" description="RRM" evidence="5">
    <location>
        <begin position="60"/>
        <end position="137"/>
    </location>
</feature>
<evidence type="ECO:0000259" key="6">
    <source>
        <dbReference type="PROSITE" id="PS50158"/>
    </source>
</evidence>
<evidence type="ECO:0000256" key="4">
    <source>
        <dbReference type="SAM" id="MobiDB-lite"/>
    </source>
</evidence>
<feature type="domain" description="CCHC-type" evidence="6">
    <location>
        <begin position="300"/>
        <end position="315"/>
    </location>
</feature>
<dbReference type="PROSITE" id="PS50102">
    <property type="entry name" value="RRM"/>
    <property type="match status" value="2"/>
</dbReference>
<accession>A0AAV0DMJ3</accession>
<feature type="region of interest" description="Disordered" evidence="4">
    <location>
        <begin position="428"/>
        <end position="448"/>
    </location>
</feature>
<dbReference type="InterPro" id="IPR036875">
    <property type="entry name" value="Znf_CCHC_sf"/>
</dbReference>
<keyword evidence="2" id="KW-0479">Metal-binding</keyword>
<dbReference type="GO" id="GO:0008270">
    <property type="term" value="F:zinc ion binding"/>
    <property type="evidence" value="ECO:0007669"/>
    <property type="project" value="UniProtKB-KW"/>
</dbReference>
<dbReference type="InterPro" id="IPR012677">
    <property type="entry name" value="Nucleotide-bd_a/b_plait_sf"/>
</dbReference>
<evidence type="ECO:0000313" key="7">
    <source>
        <dbReference type="EMBL" id="CAH9103803.1"/>
    </source>
</evidence>
<proteinExistence type="predicted"/>
<keyword evidence="1 3" id="KW-0694">RNA-binding</keyword>
<dbReference type="Proteomes" id="UP001152523">
    <property type="component" value="Unassembled WGS sequence"/>
</dbReference>
<feature type="region of interest" description="Disordered" evidence="4">
    <location>
        <begin position="719"/>
        <end position="744"/>
    </location>
</feature>
<organism evidence="7 9">
    <name type="scientific">Cuscuta epithymum</name>
    <dbReference type="NCBI Taxonomy" id="186058"/>
    <lineage>
        <taxon>Eukaryota</taxon>
        <taxon>Viridiplantae</taxon>
        <taxon>Streptophyta</taxon>
        <taxon>Embryophyta</taxon>
        <taxon>Tracheophyta</taxon>
        <taxon>Spermatophyta</taxon>
        <taxon>Magnoliopsida</taxon>
        <taxon>eudicotyledons</taxon>
        <taxon>Gunneridae</taxon>
        <taxon>Pentapetalae</taxon>
        <taxon>asterids</taxon>
        <taxon>lamiids</taxon>
        <taxon>Solanales</taxon>
        <taxon>Convolvulaceae</taxon>
        <taxon>Cuscuteae</taxon>
        <taxon>Cuscuta</taxon>
        <taxon>Cuscuta subgen. Cuscuta</taxon>
    </lineage>
</organism>